<gene>
    <name evidence="2" type="ORF">H0185_00155</name>
</gene>
<organism evidence="2 3">
    <name type="scientific">Mesobacillus maritimus</name>
    <dbReference type="NCBI Taxonomy" id="1643336"/>
    <lineage>
        <taxon>Bacteria</taxon>
        <taxon>Bacillati</taxon>
        <taxon>Bacillota</taxon>
        <taxon>Bacilli</taxon>
        <taxon>Bacillales</taxon>
        <taxon>Bacillaceae</taxon>
        <taxon>Mesobacillus</taxon>
    </lineage>
</organism>
<dbReference type="Proteomes" id="UP000769780">
    <property type="component" value="Unassembled WGS sequence"/>
</dbReference>
<reference evidence="2 3" key="1">
    <citation type="submission" date="2020-07" db="EMBL/GenBank/DDBJ databases">
        <title>Fungal Genomes of the International Space Station.</title>
        <authorList>
            <person name="Seuylemezian A."/>
            <person name="Singh N.K."/>
            <person name="Wood J."/>
            <person name="Venkateswaran K."/>
        </authorList>
    </citation>
    <scope>NUCLEOTIDE SEQUENCE [LARGE SCALE GENOMIC DNA]</scope>
    <source>
        <strain evidence="2 3">PL-B2</strain>
    </source>
</reference>
<feature type="domain" description="PucR C-terminal helix-turn-helix" evidence="1">
    <location>
        <begin position="237"/>
        <end position="294"/>
    </location>
</feature>
<proteinExistence type="predicted"/>
<protein>
    <submittedName>
        <fullName evidence="2">Helix-turn-helix domain-containing protein</fullName>
    </submittedName>
</protein>
<dbReference type="PANTHER" id="PTHR33744:SF15">
    <property type="entry name" value="CARBOHYDRATE DIACID REGULATOR"/>
    <property type="match status" value="1"/>
</dbReference>
<evidence type="ECO:0000313" key="2">
    <source>
        <dbReference type="EMBL" id="MBY0095231.1"/>
    </source>
</evidence>
<keyword evidence="3" id="KW-1185">Reference proteome</keyword>
<name>A0ABS7JZ16_9BACI</name>
<dbReference type="InterPro" id="IPR051448">
    <property type="entry name" value="CdaR-like_regulators"/>
</dbReference>
<evidence type="ECO:0000313" key="3">
    <source>
        <dbReference type="Proteomes" id="UP000769780"/>
    </source>
</evidence>
<dbReference type="InterPro" id="IPR025736">
    <property type="entry name" value="PucR_C-HTH_dom"/>
</dbReference>
<accession>A0ABS7JZ16</accession>
<dbReference type="Gene3D" id="1.10.10.2840">
    <property type="entry name" value="PucR C-terminal helix-turn-helix domain"/>
    <property type="match status" value="1"/>
</dbReference>
<sequence>MLKKLQSYFPTSILLNLPPQSSFDQYFWIKDTQGEPVWLGIPKNDIQDEQLELLSTLFEVVDSKPSYQLTEGEKQWQQFLFHEGTPPTNIGKEIRLIHFHISTKKADSTEWVKALREFFLDSPFIQFDEKSGIIILDQIDLGYGEDDFYSISSTLENDFFIRLEFYIGKKRNTALEIRDAFFLERELFIEGLSLLPKERIFTYEKIFPSLAAASLPAIPIKLLESDVIDILRKDSELLESMKVFLENNSNTSLAAKKLYIHRNTLQYRLEKFTELTGMNIKTFNSAITIYLACLLAERPSS</sequence>
<evidence type="ECO:0000259" key="1">
    <source>
        <dbReference type="Pfam" id="PF13556"/>
    </source>
</evidence>
<dbReference type="Pfam" id="PF13556">
    <property type="entry name" value="HTH_30"/>
    <property type="match status" value="1"/>
</dbReference>
<dbReference type="SUPFAM" id="SSF46689">
    <property type="entry name" value="Homeodomain-like"/>
    <property type="match status" value="1"/>
</dbReference>
<dbReference type="EMBL" id="JACWFH010000001">
    <property type="protein sequence ID" value="MBY0095231.1"/>
    <property type="molecule type" value="Genomic_DNA"/>
</dbReference>
<dbReference type="InterPro" id="IPR042070">
    <property type="entry name" value="PucR_C-HTH_sf"/>
</dbReference>
<dbReference type="RefSeq" id="WP_221870025.1">
    <property type="nucleotide sequence ID" value="NZ_JACWFH010000001.1"/>
</dbReference>
<dbReference type="InterPro" id="IPR009057">
    <property type="entry name" value="Homeodomain-like_sf"/>
</dbReference>
<dbReference type="PANTHER" id="PTHR33744">
    <property type="entry name" value="CARBOHYDRATE DIACID REGULATOR"/>
    <property type="match status" value="1"/>
</dbReference>
<comment type="caution">
    <text evidence="2">The sequence shown here is derived from an EMBL/GenBank/DDBJ whole genome shotgun (WGS) entry which is preliminary data.</text>
</comment>